<feature type="transmembrane region" description="Helical" evidence="6">
    <location>
        <begin position="252"/>
        <end position="273"/>
    </location>
</feature>
<organism evidence="7 8">
    <name type="scientific">Legionella erythra</name>
    <dbReference type="NCBI Taxonomy" id="448"/>
    <lineage>
        <taxon>Bacteria</taxon>
        <taxon>Pseudomonadati</taxon>
        <taxon>Pseudomonadota</taxon>
        <taxon>Gammaproteobacteria</taxon>
        <taxon>Legionellales</taxon>
        <taxon>Legionellaceae</taxon>
        <taxon>Legionella</taxon>
    </lineage>
</organism>
<keyword evidence="8" id="KW-1185">Reference proteome</keyword>
<sequence>MDTPTYSTVILKLTNHIDVLTKDFVFKGYQALAQALAKPIGSLCILLIILMGFGILRGLIKNPMEEFQKNLIRIGLVYMLAMNWGVFSAYVVTLFINSAGEIGALIMNAAPTKLPAISGGSSVNHGLQSVFIEVVRVGAWTWDKASFKHWGPIFTATLIYLSGFAVVGFALFEIVIAKLMLSICLCTAPLFIPFTLFDKTRGFFDRWLGTLAGFSFVLIFVSTVVGFALHLIHWAIGGHYETHGANVTAVDWIPLAMVAGFCVMAILEVTAIAKSIGSACSTANGSAMVGGFIGGFLGSGRFTHQLSQKARLLGQALTPDSARTNVQTLRGTPHNPPTPFKGAVK</sequence>
<evidence type="ECO:0000256" key="3">
    <source>
        <dbReference type="ARBA" id="ARBA00022989"/>
    </source>
</evidence>
<feature type="transmembrane region" description="Helical" evidence="6">
    <location>
        <begin position="71"/>
        <end position="96"/>
    </location>
</feature>
<dbReference type="Proteomes" id="UP000054773">
    <property type="component" value="Unassembled WGS sequence"/>
</dbReference>
<feature type="transmembrane region" description="Helical" evidence="6">
    <location>
        <begin position="179"/>
        <end position="197"/>
    </location>
</feature>
<dbReference type="OrthoDB" id="5634624at2"/>
<gene>
    <name evidence="7" type="ORF">Lery_0855</name>
</gene>
<dbReference type="Pfam" id="PF04610">
    <property type="entry name" value="TrbL"/>
    <property type="match status" value="1"/>
</dbReference>
<name>A0A0W0TSI0_LEGER</name>
<feature type="transmembrane region" description="Helical" evidence="6">
    <location>
        <begin position="150"/>
        <end position="172"/>
    </location>
</feature>
<feature type="transmembrane region" description="Helical" evidence="6">
    <location>
        <begin position="209"/>
        <end position="232"/>
    </location>
</feature>
<keyword evidence="2 6" id="KW-0812">Transmembrane</keyword>
<feature type="transmembrane region" description="Helical" evidence="6">
    <location>
        <begin position="40"/>
        <end position="59"/>
    </location>
</feature>
<evidence type="ECO:0000256" key="4">
    <source>
        <dbReference type="ARBA" id="ARBA00023136"/>
    </source>
</evidence>
<dbReference type="EMBL" id="LNYA01000018">
    <property type="protein sequence ID" value="KTC98691.1"/>
    <property type="molecule type" value="Genomic_DNA"/>
</dbReference>
<keyword evidence="4 6" id="KW-0472">Membrane</keyword>
<dbReference type="PATRIC" id="fig|448.7.peg.895"/>
<accession>A0A0W0TSI0</accession>
<evidence type="ECO:0000256" key="5">
    <source>
        <dbReference type="SAM" id="MobiDB-lite"/>
    </source>
</evidence>
<evidence type="ECO:0000256" key="6">
    <source>
        <dbReference type="SAM" id="Phobius"/>
    </source>
</evidence>
<comment type="caution">
    <text evidence="7">The sequence shown here is derived from an EMBL/GenBank/DDBJ whole genome shotgun (WGS) entry which is preliminary data.</text>
</comment>
<evidence type="ECO:0000256" key="2">
    <source>
        <dbReference type="ARBA" id="ARBA00022692"/>
    </source>
</evidence>
<protein>
    <submittedName>
        <fullName evidence="7">Uncharacterized protein</fullName>
    </submittedName>
</protein>
<reference evidence="7 8" key="1">
    <citation type="submission" date="2015-11" db="EMBL/GenBank/DDBJ databases">
        <title>Genomic analysis of 38 Legionella species identifies large and diverse effector repertoires.</title>
        <authorList>
            <person name="Burstein D."/>
            <person name="Amaro F."/>
            <person name="Zusman T."/>
            <person name="Lifshitz Z."/>
            <person name="Cohen O."/>
            <person name="Gilbert J.A."/>
            <person name="Pupko T."/>
            <person name="Shuman H.A."/>
            <person name="Segal G."/>
        </authorList>
    </citation>
    <scope>NUCLEOTIDE SEQUENCE [LARGE SCALE GENOMIC DNA]</scope>
    <source>
        <strain evidence="7 8">SE-32A-C8</strain>
    </source>
</reference>
<proteinExistence type="predicted"/>
<keyword evidence="3 6" id="KW-1133">Transmembrane helix</keyword>
<feature type="transmembrane region" description="Helical" evidence="6">
    <location>
        <begin position="285"/>
        <end position="303"/>
    </location>
</feature>
<evidence type="ECO:0000256" key="1">
    <source>
        <dbReference type="ARBA" id="ARBA00004141"/>
    </source>
</evidence>
<dbReference type="InterPro" id="IPR007688">
    <property type="entry name" value="Conjugal_tfr_TrbL/VirB6"/>
</dbReference>
<evidence type="ECO:0000313" key="8">
    <source>
        <dbReference type="Proteomes" id="UP000054773"/>
    </source>
</evidence>
<evidence type="ECO:0000313" key="7">
    <source>
        <dbReference type="EMBL" id="KTC98691.1"/>
    </source>
</evidence>
<dbReference type="RefSeq" id="WP_058526021.1">
    <property type="nucleotide sequence ID" value="NZ_CAAAHY010000008.1"/>
</dbReference>
<dbReference type="GO" id="GO:0016020">
    <property type="term" value="C:membrane"/>
    <property type="evidence" value="ECO:0007669"/>
    <property type="project" value="UniProtKB-SubCell"/>
</dbReference>
<dbReference type="AlphaFoldDB" id="A0A0W0TSI0"/>
<feature type="region of interest" description="Disordered" evidence="5">
    <location>
        <begin position="323"/>
        <end position="345"/>
    </location>
</feature>
<comment type="subcellular location">
    <subcellularLocation>
        <location evidence="1">Membrane</location>
        <topology evidence="1">Multi-pass membrane protein</topology>
    </subcellularLocation>
</comment>
<dbReference type="STRING" id="448.Lery_0855"/>
<dbReference type="GO" id="GO:0030255">
    <property type="term" value="P:protein secretion by the type IV secretion system"/>
    <property type="evidence" value="ECO:0007669"/>
    <property type="project" value="InterPro"/>
</dbReference>